<feature type="non-terminal residue" evidence="7">
    <location>
        <position position="331"/>
    </location>
</feature>
<accession>A0A367JVD5</accession>
<dbReference type="GO" id="GO:0008270">
    <property type="term" value="F:zinc ion binding"/>
    <property type="evidence" value="ECO:0007669"/>
    <property type="project" value="UniProtKB-KW"/>
</dbReference>
<dbReference type="PROSITE" id="PS50089">
    <property type="entry name" value="ZF_RING_2"/>
    <property type="match status" value="1"/>
</dbReference>
<keyword evidence="5" id="KW-1133">Transmembrane helix</keyword>
<dbReference type="Gene3D" id="3.30.40.10">
    <property type="entry name" value="Zinc/RING finger domain, C3HC4 (zinc finger)"/>
    <property type="match status" value="1"/>
</dbReference>
<evidence type="ECO:0000256" key="3">
    <source>
        <dbReference type="ARBA" id="ARBA00022833"/>
    </source>
</evidence>
<dbReference type="InterPro" id="IPR017907">
    <property type="entry name" value="Znf_RING_CS"/>
</dbReference>
<gene>
    <name evidence="7" type="ORF">CU098_003759</name>
</gene>
<feature type="non-terminal residue" evidence="7">
    <location>
        <position position="1"/>
    </location>
</feature>
<evidence type="ECO:0000256" key="2">
    <source>
        <dbReference type="ARBA" id="ARBA00022771"/>
    </source>
</evidence>
<comment type="caution">
    <text evidence="7">The sequence shown here is derived from an EMBL/GenBank/DDBJ whole genome shotgun (WGS) entry which is preliminary data.</text>
</comment>
<dbReference type="OrthoDB" id="8062037at2759"/>
<feature type="domain" description="RING-type" evidence="6">
    <location>
        <begin position="303"/>
        <end position="331"/>
    </location>
</feature>
<dbReference type="Proteomes" id="UP000253551">
    <property type="component" value="Unassembled WGS sequence"/>
</dbReference>
<dbReference type="InterPro" id="IPR013083">
    <property type="entry name" value="Znf_RING/FYVE/PHD"/>
</dbReference>
<evidence type="ECO:0000256" key="5">
    <source>
        <dbReference type="SAM" id="Phobius"/>
    </source>
</evidence>
<proteinExistence type="predicted"/>
<dbReference type="InterPro" id="IPR001841">
    <property type="entry name" value="Znf_RING"/>
</dbReference>
<evidence type="ECO:0000256" key="1">
    <source>
        <dbReference type="ARBA" id="ARBA00022723"/>
    </source>
</evidence>
<keyword evidence="1" id="KW-0479">Metal-binding</keyword>
<keyword evidence="5" id="KW-0472">Membrane</keyword>
<keyword evidence="3" id="KW-0862">Zinc</keyword>
<organism evidence="7 8">
    <name type="scientific">Rhizopus stolonifer</name>
    <name type="common">Rhizopus nigricans</name>
    <dbReference type="NCBI Taxonomy" id="4846"/>
    <lineage>
        <taxon>Eukaryota</taxon>
        <taxon>Fungi</taxon>
        <taxon>Fungi incertae sedis</taxon>
        <taxon>Mucoromycota</taxon>
        <taxon>Mucoromycotina</taxon>
        <taxon>Mucoromycetes</taxon>
        <taxon>Mucorales</taxon>
        <taxon>Mucorineae</taxon>
        <taxon>Rhizopodaceae</taxon>
        <taxon>Rhizopus</taxon>
    </lineage>
</organism>
<dbReference type="Gene3D" id="3.50.30.30">
    <property type="match status" value="1"/>
</dbReference>
<dbReference type="STRING" id="4846.A0A367JVD5"/>
<keyword evidence="8" id="KW-1185">Reference proteome</keyword>
<evidence type="ECO:0000313" key="7">
    <source>
        <dbReference type="EMBL" id="RCH93867.1"/>
    </source>
</evidence>
<name>A0A367JVD5_RHIST</name>
<dbReference type="AlphaFoldDB" id="A0A367JVD5"/>
<dbReference type="EMBL" id="PJQM01002635">
    <property type="protein sequence ID" value="RCH93867.1"/>
    <property type="molecule type" value="Genomic_DNA"/>
</dbReference>
<sequence length="331" mass="36889">IASAELLNPIFSEIAFAINTTDSSNIYNIIYSTAATVICQDFQAVLLNKKESNPTNRVLLNFGYGCENTTIDSVYQMNFNMANISTIQNMEAVALVKRGACSWSEKVSVINDLSSSEKMNVTAALIYDNQTYSGISIKTALYQATVSFPEYSTPLPSDRSVLNMTDNDLSQSSIGVYFVPYVYGNTLKSKLNKTYNSSDPTIRTFWSITTYFPQDDSSNGFVGSIRGYFAYIIALAAIFVIGVIFLRWWKLRCMRNNRLNSFNNNNIIHLQQRVNQIDPLPVDIVNSLAVKSYEMGSIKNTNCAICLDDFSPGKSDIRMLPCGHGFCVLCI</sequence>
<reference evidence="7 8" key="1">
    <citation type="journal article" date="2018" name="G3 (Bethesda)">
        <title>Phylogenetic and Phylogenomic Definition of Rhizopus Species.</title>
        <authorList>
            <person name="Gryganskyi A.P."/>
            <person name="Golan J."/>
            <person name="Dolatabadi S."/>
            <person name="Mondo S."/>
            <person name="Robb S."/>
            <person name="Idnurm A."/>
            <person name="Muszewska A."/>
            <person name="Steczkiewicz K."/>
            <person name="Masonjones S."/>
            <person name="Liao H.L."/>
            <person name="Gajdeczka M.T."/>
            <person name="Anike F."/>
            <person name="Vuek A."/>
            <person name="Anishchenko I.M."/>
            <person name="Voigt K."/>
            <person name="de Hoog G.S."/>
            <person name="Smith M.E."/>
            <person name="Heitman J."/>
            <person name="Vilgalys R."/>
            <person name="Stajich J.E."/>
        </authorList>
    </citation>
    <scope>NUCLEOTIDE SEQUENCE [LARGE SCALE GENOMIC DNA]</scope>
    <source>
        <strain evidence="7 8">LSU 92-RS-03</strain>
    </source>
</reference>
<evidence type="ECO:0000256" key="4">
    <source>
        <dbReference type="PROSITE-ProRule" id="PRU00175"/>
    </source>
</evidence>
<keyword evidence="2 4" id="KW-0863">Zinc-finger</keyword>
<dbReference type="PROSITE" id="PS00518">
    <property type="entry name" value="ZF_RING_1"/>
    <property type="match status" value="1"/>
</dbReference>
<evidence type="ECO:0000259" key="6">
    <source>
        <dbReference type="PROSITE" id="PS50089"/>
    </source>
</evidence>
<dbReference type="Pfam" id="PF17123">
    <property type="entry name" value="zf-RING_11"/>
    <property type="match status" value="1"/>
</dbReference>
<keyword evidence="5" id="KW-0812">Transmembrane</keyword>
<feature type="transmembrane region" description="Helical" evidence="5">
    <location>
        <begin position="228"/>
        <end position="249"/>
    </location>
</feature>
<dbReference type="SUPFAM" id="SSF57850">
    <property type="entry name" value="RING/U-box"/>
    <property type="match status" value="1"/>
</dbReference>
<protein>
    <recommendedName>
        <fullName evidence="6">RING-type domain-containing protein</fullName>
    </recommendedName>
</protein>
<evidence type="ECO:0000313" key="8">
    <source>
        <dbReference type="Proteomes" id="UP000253551"/>
    </source>
</evidence>